<evidence type="ECO:0000313" key="1">
    <source>
        <dbReference type="EMBL" id="MBD2771141.1"/>
    </source>
</evidence>
<name>A0A8J6XI46_9CYAN</name>
<sequence length="134" mass="14816">MTSPFLGFENARITFDVPDGTHTINEVGNVIANTKNKTISAVLKESKDSDKYIEEIQQFAGADGYAILLEGYLVEPQTYPPGVQFLMEGEAEIQLVLGMTEPGRFKLMPAVQSPYVHLVGIDLITPIKGIFRRN</sequence>
<comment type="caution">
    <text evidence="1">The sequence shown here is derived from an EMBL/GenBank/DDBJ whole genome shotgun (WGS) entry which is preliminary data.</text>
</comment>
<keyword evidence="2" id="KW-1185">Reference proteome</keyword>
<dbReference type="RefSeq" id="WP_190825434.1">
    <property type="nucleotide sequence ID" value="NZ_CAWPPI010000013.1"/>
</dbReference>
<reference evidence="1" key="1">
    <citation type="submission" date="2020-09" db="EMBL/GenBank/DDBJ databases">
        <title>Iningainema tapete sp. nov. (Scytonemataceae, Cyanobacteria) from greenhouses in central Florida (USA) produces two types of nodularin with biosynthetic potential for microcystin-LR and anabaenopeptins.</title>
        <authorList>
            <person name="Berthold D.E."/>
            <person name="Lefler F.W."/>
            <person name="Huang I.-S."/>
            <person name="Abdulla H."/>
            <person name="Zimba P.V."/>
            <person name="Laughinghouse H.D. IV."/>
        </authorList>
    </citation>
    <scope>NUCLEOTIDE SEQUENCE</scope>
    <source>
        <strain evidence="1">BLCCT55</strain>
    </source>
</reference>
<dbReference type="EMBL" id="JACXAE010000013">
    <property type="protein sequence ID" value="MBD2771141.1"/>
    <property type="molecule type" value="Genomic_DNA"/>
</dbReference>
<proteinExistence type="predicted"/>
<dbReference type="AlphaFoldDB" id="A0A8J6XI46"/>
<dbReference type="Proteomes" id="UP000629098">
    <property type="component" value="Unassembled WGS sequence"/>
</dbReference>
<gene>
    <name evidence="1" type="ORF">ICL16_03135</name>
</gene>
<evidence type="ECO:0000313" key="2">
    <source>
        <dbReference type="Proteomes" id="UP000629098"/>
    </source>
</evidence>
<organism evidence="1 2">
    <name type="scientific">Iningainema tapete BLCC-T55</name>
    <dbReference type="NCBI Taxonomy" id="2748662"/>
    <lineage>
        <taxon>Bacteria</taxon>
        <taxon>Bacillati</taxon>
        <taxon>Cyanobacteriota</taxon>
        <taxon>Cyanophyceae</taxon>
        <taxon>Nostocales</taxon>
        <taxon>Scytonemataceae</taxon>
        <taxon>Iningainema tapete</taxon>
    </lineage>
</organism>
<accession>A0A8J6XI46</accession>
<protein>
    <submittedName>
        <fullName evidence="1">Uncharacterized protein</fullName>
    </submittedName>
</protein>